<evidence type="ECO:0000256" key="5">
    <source>
        <dbReference type="PROSITE-ProRule" id="PRU00723"/>
    </source>
</evidence>
<dbReference type="OMA" id="CKRFTST"/>
<feature type="region of interest" description="Disordered" evidence="6">
    <location>
        <begin position="360"/>
        <end position="407"/>
    </location>
</feature>
<organism evidence="8 9">
    <name type="scientific">Neolecta irregularis (strain DAH-3)</name>
    <dbReference type="NCBI Taxonomy" id="1198029"/>
    <lineage>
        <taxon>Eukaryota</taxon>
        <taxon>Fungi</taxon>
        <taxon>Dikarya</taxon>
        <taxon>Ascomycota</taxon>
        <taxon>Taphrinomycotina</taxon>
        <taxon>Neolectales</taxon>
        <taxon>Neolectaceae</taxon>
        <taxon>Neolecta</taxon>
    </lineage>
</organism>
<dbReference type="GO" id="GO:0005634">
    <property type="term" value="C:nucleus"/>
    <property type="evidence" value="ECO:0007669"/>
    <property type="project" value="TreeGrafter"/>
</dbReference>
<dbReference type="EMBL" id="LXFE01000167">
    <property type="protein sequence ID" value="OLL26547.1"/>
    <property type="molecule type" value="Genomic_DNA"/>
</dbReference>
<name>A0A1U7LV60_NEOID</name>
<keyword evidence="3 5" id="KW-0863">Zinc-finger</keyword>
<feature type="domain" description="C3H1-type" evidence="7">
    <location>
        <begin position="249"/>
        <end position="275"/>
    </location>
</feature>
<dbReference type="PANTHER" id="PTHR46156:SF1">
    <property type="entry name" value="ZINC FINGER CCCH DOMAIN-CONTAINING PROTEIN 3"/>
    <property type="match status" value="1"/>
</dbReference>
<evidence type="ECO:0000256" key="1">
    <source>
        <dbReference type="ARBA" id="ARBA00022723"/>
    </source>
</evidence>
<sequence>MNQQKPYFRPLQANVSRHRSLVLTKNSSGVTSNNKNAAMQQDLAFSPDSSAAATGGWVQKRERHLQIISQDVFKEKSSARRVAIQKTESAQKNQKECEKQRLALHLANSARNQVTVNGIKYVVSAGGSKLLRLQGMAQPKKRQVDLSDSSTASTLTPRRVTVAGVEYIRSKGGNLVLASAINRKIKRCATSLEADAENPVHSTIKKPNCAVSLRGPYIHDADKTALCPRVLKGTCSLGSSCDLSHAPTPHRVPMCNFFARGTCTNLGCKFSHVHVNPTAPVCRDFATNGYCEQGAQCKDRHVHECPEFDRKGTCPNAKCKLPHVARARNLRRNPIMPMVIDNVIRPIEWLASPVQADLSVDESADANSSEKESDHDSESSSSVDDVDSDQMSESETDSSFRQDFIHL</sequence>
<dbReference type="PANTHER" id="PTHR46156">
    <property type="entry name" value="CCCH ZINGC FINGER"/>
    <property type="match status" value="1"/>
</dbReference>
<dbReference type="AlphaFoldDB" id="A0A1U7LV60"/>
<feature type="zinc finger region" description="C3H1-type" evidence="5">
    <location>
        <begin position="221"/>
        <end position="248"/>
    </location>
</feature>
<dbReference type="PROSITE" id="PS50103">
    <property type="entry name" value="ZF_C3H1"/>
    <property type="match status" value="3"/>
</dbReference>
<evidence type="ECO:0000256" key="6">
    <source>
        <dbReference type="SAM" id="MobiDB-lite"/>
    </source>
</evidence>
<keyword evidence="2" id="KW-0677">Repeat</keyword>
<evidence type="ECO:0000313" key="9">
    <source>
        <dbReference type="Proteomes" id="UP000186594"/>
    </source>
</evidence>
<feature type="domain" description="C3H1-type" evidence="7">
    <location>
        <begin position="221"/>
        <end position="248"/>
    </location>
</feature>
<feature type="compositionally biased region" description="Acidic residues" evidence="6">
    <location>
        <begin position="384"/>
        <end position="396"/>
    </location>
</feature>
<keyword evidence="4 5" id="KW-0862">Zinc</keyword>
<feature type="zinc finger region" description="C3H1-type" evidence="5">
    <location>
        <begin position="276"/>
        <end position="304"/>
    </location>
</feature>
<dbReference type="Gene3D" id="4.10.1000.10">
    <property type="entry name" value="Zinc finger, CCCH-type"/>
    <property type="match status" value="2"/>
</dbReference>
<dbReference type="STRING" id="1198029.A0A1U7LV60"/>
<proteinExistence type="predicted"/>
<dbReference type="InterPro" id="IPR000571">
    <property type="entry name" value="Znf_CCCH"/>
</dbReference>
<dbReference type="FunFam" id="4.10.1000.10:FF:000022">
    <property type="entry name" value="Zinc finger CCCH domain-containing protein 7"/>
    <property type="match status" value="1"/>
</dbReference>
<dbReference type="Proteomes" id="UP000186594">
    <property type="component" value="Unassembled WGS sequence"/>
</dbReference>
<comment type="caution">
    <text evidence="8">The sequence shown here is derived from an EMBL/GenBank/DDBJ whole genome shotgun (WGS) entry which is preliminary data.</text>
</comment>
<accession>A0A1U7LV60</accession>
<dbReference type="SMART" id="SM00356">
    <property type="entry name" value="ZnF_C3H1"/>
    <property type="match status" value="4"/>
</dbReference>
<dbReference type="OrthoDB" id="410307at2759"/>
<keyword evidence="9" id="KW-1185">Reference proteome</keyword>
<gene>
    <name evidence="8" type="ORF">NEOLI_000268</name>
</gene>
<evidence type="ECO:0000256" key="2">
    <source>
        <dbReference type="ARBA" id="ARBA00022737"/>
    </source>
</evidence>
<dbReference type="GO" id="GO:0008270">
    <property type="term" value="F:zinc ion binding"/>
    <property type="evidence" value="ECO:0007669"/>
    <property type="project" value="UniProtKB-KW"/>
</dbReference>
<reference evidence="8 9" key="1">
    <citation type="submission" date="2016-04" db="EMBL/GenBank/DDBJ databases">
        <title>Evolutionary innovation and constraint leading to complex multicellularity in the Ascomycota.</title>
        <authorList>
            <person name="Cisse O."/>
            <person name="Nguyen A."/>
            <person name="Hewitt D.A."/>
            <person name="Jedd G."/>
            <person name="Stajich J.E."/>
        </authorList>
    </citation>
    <scope>NUCLEOTIDE SEQUENCE [LARGE SCALE GENOMIC DNA]</scope>
    <source>
        <strain evidence="8 9">DAH-3</strain>
    </source>
</reference>
<evidence type="ECO:0000313" key="8">
    <source>
        <dbReference type="EMBL" id="OLL26547.1"/>
    </source>
</evidence>
<evidence type="ECO:0000259" key="7">
    <source>
        <dbReference type="PROSITE" id="PS50103"/>
    </source>
</evidence>
<feature type="compositionally biased region" description="Basic and acidic residues" evidence="6">
    <location>
        <begin position="368"/>
        <end position="378"/>
    </location>
</feature>
<feature type="compositionally biased region" description="Basic and acidic residues" evidence="6">
    <location>
        <begin position="398"/>
        <end position="407"/>
    </location>
</feature>
<dbReference type="InterPro" id="IPR036855">
    <property type="entry name" value="Znf_CCCH_sf"/>
</dbReference>
<evidence type="ECO:0000256" key="3">
    <source>
        <dbReference type="ARBA" id="ARBA00022771"/>
    </source>
</evidence>
<keyword evidence="1 5" id="KW-0479">Metal-binding</keyword>
<protein>
    <submittedName>
        <fullName evidence="8">Zinc finger CCCH domain-containing protein</fullName>
    </submittedName>
</protein>
<dbReference type="SUPFAM" id="SSF90229">
    <property type="entry name" value="CCCH zinc finger"/>
    <property type="match status" value="1"/>
</dbReference>
<feature type="zinc finger region" description="C3H1-type" evidence="5">
    <location>
        <begin position="249"/>
        <end position="275"/>
    </location>
</feature>
<evidence type="ECO:0000256" key="4">
    <source>
        <dbReference type="ARBA" id="ARBA00022833"/>
    </source>
</evidence>
<feature type="domain" description="C3H1-type" evidence="7">
    <location>
        <begin position="276"/>
        <end position="304"/>
    </location>
</feature>